<proteinExistence type="predicted"/>
<accession>A0A0A8Z0D9</accession>
<dbReference type="AlphaFoldDB" id="A0A0A8Z0D9"/>
<reference evidence="1" key="2">
    <citation type="journal article" date="2015" name="Data Brief">
        <title>Shoot transcriptome of the giant reed, Arundo donax.</title>
        <authorList>
            <person name="Barrero R.A."/>
            <person name="Guerrero F.D."/>
            <person name="Moolhuijzen P."/>
            <person name="Goolsby J.A."/>
            <person name="Tidwell J."/>
            <person name="Bellgard S.E."/>
            <person name="Bellgard M.I."/>
        </authorList>
    </citation>
    <scope>NUCLEOTIDE SEQUENCE</scope>
    <source>
        <tissue evidence="1">Shoot tissue taken approximately 20 cm above the soil surface</tissue>
    </source>
</reference>
<dbReference type="EMBL" id="GBRH01265614">
    <property type="protein sequence ID" value="JAD32281.1"/>
    <property type="molecule type" value="Transcribed_RNA"/>
</dbReference>
<name>A0A0A8Z0D9_ARUDO</name>
<sequence length="35" mass="4272">MSYVGLHLLAMQYLHQIITTILFELSMCHWYRLFV</sequence>
<reference evidence="1" key="1">
    <citation type="submission" date="2014-09" db="EMBL/GenBank/DDBJ databases">
        <authorList>
            <person name="Magalhaes I.L.F."/>
            <person name="Oliveira U."/>
            <person name="Santos F.R."/>
            <person name="Vidigal T.H.D.A."/>
            <person name="Brescovit A.D."/>
            <person name="Santos A.J."/>
        </authorList>
    </citation>
    <scope>NUCLEOTIDE SEQUENCE</scope>
    <source>
        <tissue evidence="1">Shoot tissue taken approximately 20 cm above the soil surface</tissue>
    </source>
</reference>
<organism evidence="1">
    <name type="scientific">Arundo donax</name>
    <name type="common">Giant reed</name>
    <name type="synonym">Donax arundinaceus</name>
    <dbReference type="NCBI Taxonomy" id="35708"/>
    <lineage>
        <taxon>Eukaryota</taxon>
        <taxon>Viridiplantae</taxon>
        <taxon>Streptophyta</taxon>
        <taxon>Embryophyta</taxon>
        <taxon>Tracheophyta</taxon>
        <taxon>Spermatophyta</taxon>
        <taxon>Magnoliopsida</taxon>
        <taxon>Liliopsida</taxon>
        <taxon>Poales</taxon>
        <taxon>Poaceae</taxon>
        <taxon>PACMAD clade</taxon>
        <taxon>Arundinoideae</taxon>
        <taxon>Arundineae</taxon>
        <taxon>Arundo</taxon>
    </lineage>
</organism>
<protein>
    <submittedName>
        <fullName evidence="1">Uncharacterized protein</fullName>
    </submittedName>
</protein>
<evidence type="ECO:0000313" key="1">
    <source>
        <dbReference type="EMBL" id="JAD32281.1"/>
    </source>
</evidence>